<dbReference type="Pfam" id="PF07883">
    <property type="entry name" value="Cupin_2"/>
    <property type="match status" value="1"/>
</dbReference>
<dbReference type="EMBL" id="JAUSWJ010000001">
    <property type="protein sequence ID" value="MDQ0518698.1"/>
    <property type="molecule type" value="Genomic_DNA"/>
</dbReference>
<protein>
    <submittedName>
        <fullName evidence="3">Quercetin dioxygenase-like cupin family protein</fullName>
    </submittedName>
</protein>
<evidence type="ECO:0000256" key="1">
    <source>
        <dbReference type="SAM" id="SignalP"/>
    </source>
</evidence>
<comment type="caution">
    <text evidence="3">The sequence shown here is derived from an EMBL/GenBank/DDBJ whole genome shotgun (WGS) entry which is preliminary data.</text>
</comment>
<dbReference type="SUPFAM" id="SSF51182">
    <property type="entry name" value="RmlC-like cupins"/>
    <property type="match status" value="1"/>
</dbReference>
<dbReference type="InterPro" id="IPR013096">
    <property type="entry name" value="Cupin_2"/>
</dbReference>
<keyword evidence="1" id="KW-0732">Signal</keyword>
<dbReference type="RefSeq" id="WP_266284335.1">
    <property type="nucleotide sequence ID" value="NZ_JAPKNF010000005.1"/>
</dbReference>
<keyword evidence="4" id="KW-1185">Reference proteome</keyword>
<reference evidence="3 4" key="1">
    <citation type="submission" date="2023-07" db="EMBL/GenBank/DDBJ databases">
        <title>Genomic Encyclopedia of Type Strains, Phase IV (KMG-IV): sequencing the most valuable type-strain genomes for metagenomic binning, comparative biology and taxonomic classification.</title>
        <authorList>
            <person name="Goeker M."/>
        </authorList>
    </citation>
    <scope>NUCLEOTIDE SEQUENCE [LARGE SCALE GENOMIC DNA]</scope>
    <source>
        <strain evidence="3 4">B1-1</strain>
    </source>
</reference>
<feature type="signal peptide" evidence="1">
    <location>
        <begin position="1"/>
        <end position="28"/>
    </location>
</feature>
<gene>
    <name evidence="3" type="ORF">QO015_004311</name>
</gene>
<organism evidence="3 4">
    <name type="scientific">Kaistia geumhonensis</name>
    <dbReference type="NCBI Taxonomy" id="410839"/>
    <lineage>
        <taxon>Bacteria</taxon>
        <taxon>Pseudomonadati</taxon>
        <taxon>Pseudomonadota</taxon>
        <taxon>Alphaproteobacteria</taxon>
        <taxon>Hyphomicrobiales</taxon>
        <taxon>Kaistiaceae</taxon>
        <taxon>Kaistia</taxon>
    </lineage>
</organism>
<feature type="chain" id="PRO_5045959959" evidence="1">
    <location>
        <begin position="29"/>
        <end position="152"/>
    </location>
</feature>
<sequence>MKSVATAAAAVLGALLLSGLGLPRPVSAEEAYKPSVSVTPILKTTRTTSGDPIRYPDIDDPEVQSLIVEIPPGGETGWHYHPVPAYAYILAGAIEVESETGEKRVFKAGESFAEMVNRKHDGRVVGDEPVRILMIVTGEAGKPFSVKTEAPH</sequence>
<proteinExistence type="predicted"/>
<evidence type="ECO:0000313" key="4">
    <source>
        <dbReference type="Proteomes" id="UP001223743"/>
    </source>
</evidence>
<dbReference type="InterPro" id="IPR011051">
    <property type="entry name" value="RmlC_Cupin_sf"/>
</dbReference>
<dbReference type="InterPro" id="IPR014710">
    <property type="entry name" value="RmlC-like_jellyroll"/>
</dbReference>
<dbReference type="Proteomes" id="UP001223743">
    <property type="component" value="Unassembled WGS sequence"/>
</dbReference>
<name>A0ABU0MD38_9HYPH</name>
<evidence type="ECO:0000313" key="3">
    <source>
        <dbReference type="EMBL" id="MDQ0518698.1"/>
    </source>
</evidence>
<dbReference type="CDD" id="cd02236">
    <property type="entry name" value="cupin_CV2614-like"/>
    <property type="match status" value="1"/>
</dbReference>
<evidence type="ECO:0000259" key="2">
    <source>
        <dbReference type="Pfam" id="PF07883"/>
    </source>
</evidence>
<feature type="domain" description="Cupin type-2" evidence="2">
    <location>
        <begin position="67"/>
        <end position="136"/>
    </location>
</feature>
<dbReference type="PANTHER" id="PTHR38599:SF1">
    <property type="entry name" value="CUPIN DOMAIN PROTEIN (AFU_ORTHOLOGUE AFUA_3G13620)"/>
    <property type="match status" value="1"/>
</dbReference>
<accession>A0ABU0MD38</accession>
<dbReference type="Gene3D" id="2.60.120.10">
    <property type="entry name" value="Jelly Rolls"/>
    <property type="match status" value="1"/>
</dbReference>
<dbReference type="PANTHER" id="PTHR38599">
    <property type="entry name" value="CUPIN DOMAIN PROTEIN (AFU_ORTHOLOGUE AFUA_3G13620)"/>
    <property type="match status" value="1"/>
</dbReference>